<gene>
    <name evidence="2" type="ORF">Plec18167_004928</name>
</gene>
<comment type="caution">
    <text evidence="2">The sequence shown here is derived from an EMBL/GenBank/DDBJ whole genome shotgun (WGS) entry which is preliminary data.</text>
</comment>
<evidence type="ECO:0000313" key="3">
    <source>
        <dbReference type="Proteomes" id="UP001583193"/>
    </source>
</evidence>
<sequence>MAHQISSGPRELTAASFSDPPKATTKAARARQPCRVTFTGPQFDDYIACKVQVILDFQNPRIVLSVGPQGPGNPCAQLAFTVETNVIRMGIEEPNDALFTTIQGTRRRLPQMFDSDSSTALYLVELHGSPVKDGEYWKLEGEEREKWETLCGRVSQSARMLVIRWWNNPEERVRSIHSWFAFIASTVSSPMGPATLSLPQTTSQGQMGHTTLAEGFGRAQENRSPPIKRSRSASPVLGSGPQEVSSSYRSRGHYRENSFDHQQSSRGPYPNSQHRNGEHLEDAWLYMTLLSDFELEQRRLERETEIIEREREIVEYRREIAEIDFQLGIRRLERRRQSNRAGDRGN</sequence>
<feature type="compositionally biased region" description="Polar residues" evidence="1">
    <location>
        <begin position="260"/>
        <end position="274"/>
    </location>
</feature>
<dbReference type="EMBL" id="JAVDPF010000014">
    <property type="protein sequence ID" value="KAL1877239.1"/>
    <property type="molecule type" value="Genomic_DNA"/>
</dbReference>
<protein>
    <submittedName>
        <fullName evidence="2">Uncharacterized protein</fullName>
    </submittedName>
</protein>
<evidence type="ECO:0000313" key="2">
    <source>
        <dbReference type="EMBL" id="KAL1877239.1"/>
    </source>
</evidence>
<evidence type="ECO:0000256" key="1">
    <source>
        <dbReference type="SAM" id="MobiDB-lite"/>
    </source>
</evidence>
<proteinExistence type="predicted"/>
<name>A0ABR3XMM9_9EURO</name>
<dbReference type="Proteomes" id="UP001583193">
    <property type="component" value="Unassembled WGS sequence"/>
</dbReference>
<organism evidence="2 3">
    <name type="scientific">Paecilomyces lecythidis</name>
    <dbReference type="NCBI Taxonomy" id="3004212"/>
    <lineage>
        <taxon>Eukaryota</taxon>
        <taxon>Fungi</taxon>
        <taxon>Dikarya</taxon>
        <taxon>Ascomycota</taxon>
        <taxon>Pezizomycotina</taxon>
        <taxon>Eurotiomycetes</taxon>
        <taxon>Eurotiomycetidae</taxon>
        <taxon>Eurotiales</taxon>
        <taxon>Thermoascaceae</taxon>
        <taxon>Paecilomyces</taxon>
    </lineage>
</organism>
<accession>A0ABR3XMM9</accession>
<feature type="region of interest" description="Disordered" evidence="1">
    <location>
        <begin position="217"/>
        <end position="276"/>
    </location>
</feature>
<feature type="region of interest" description="Disordered" evidence="1">
    <location>
        <begin position="1"/>
        <end position="30"/>
    </location>
</feature>
<keyword evidence="3" id="KW-1185">Reference proteome</keyword>
<reference evidence="2 3" key="1">
    <citation type="journal article" date="2024" name="IMA Fungus">
        <title>IMA Genome - F19 : A genome assembly and annotation guide to empower mycologists, including annotated draft genome sequences of Ceratocystis pirilliformis, Diaporthe australafricana, Fusarium ophioides, Paecilomyces lecythidis, and Sporothrix stenoceras.</title>
        <authorList>
            <person name="Aylward J."/>
            <person name="Wilson A.M."/>
            <person name="Visagie C.M."/>
            <person name="Spraker J."/>
            <person name="Barnes I."/>
            <person name="Buitendag C."/>
            <person name="Ceriani C."/>
            <person name="Del Mar Angel L."/>
            <person name="du Plessis D."/>
            <person name="Fuchs T."/>
            <person name="Gasser K."/>
            <person name="Kramer D."/>
            <person name="Li W."/>
            <person name="Munsamy K."/>
            <person name="Piso A."/>
            <person name="Price J.L."/>
            <person name="Sonnekus B."/>
            <person name="Thomas C."/>
            <person name="van der Nest A."/>
            <person name="van Dijk A."/>
            <person name="van Heerden A."/>
            <person name="van Vuuren N."/>
            <person name="Yilmaz N."/>
            <person name="Duong T.A."/>
            <person name="van der Merwe N.A."/>
            <person name="Wingfield M.J."/>
            <person name="Wingfield B.D."/>
        </authorList>
    </citation>
    <scope>NUCLEOTIDE SEQUENCE [LARGE SCALE GENOMIC DNA]</scope>
    <source>
        <strain evidence="2 3">CMW 18167</strain>
    </source>
</reference>